<dbReference type="PANTHER" id="PTHR43344:SF2">
    <property type="entry name" value="PHOSPHOSERINE PHOSPHATASE"/>
    <property type="match status" value="1"/>
</dbReference>
<dbReference type="NCBIfam" id="TIGR00338">
    <property type="entry name" value="serB"/>
    <property type="match status" value="1"/>
</dbReference>
<keyword evidence="3" id="KW-0378">Hydrolase</keyword>
<feature type="active site" description="Nucleophile" evidence="5">
    <location>
        <position position="98"/>
    </location>
</feature>
<keyword evidence="7" id="KW-1185">Reference proteome</keyword>
<organism evidence="6 7">
    <name type="scientific">Nitzschia inconspicua</name>
    <dbReference type="NCBI Taxonomy" id="303405"/>
    <lineage>
        <taxon>Eukaryota</taxon>
        <taxon>Sar</taxon>
        <taxon>Stramenopiles</taxon>
        <taxon>Ochrophyta</taxon>
        <taxon>Bacillariophyta</taxon>
        <taxon>Bacillariophyceae</taxon>
        <taxon>Bacillariophycidae</taxon>
        <taxon>Bacillariales</taxon>
        <taxon>Bacillariaceae</taxon>
        <taxon>Nitzschia</taxon>
    </lineage>
</organism>
<feature type="active site" description="Proton donor" evidence="5">
    <location>
        <position position="100"/>
    </location>
</feature>
<evidence type="ECO:0000313" key="7">
    <source>
        <dbReference type="Proteomes" id="UP000693970"/>
    </source>
</evidence>
<accession>A0A9K3LYW7</accession>
<evidence type="ECO:0000256" key="2">
    <source>
        <dbReference type="ARBA" id="ARBA00022723"/>
    </source>
</evidence>
<proteinExistence type="predicted"/>
<dbReference type="GO" id="GO:0005737">
    <property type="term" value="C:cytoplasm"/>
    <property type="evidence" value="ECO:0007669"/>
    <property type="project" value="TreeGrafter"/>
</dbReference>
<keyword evidence="1" id="KW-0028">Amino-acid biosynthesis</keyword>
<dbReference type="Proteomes" id="UP000693970">
    <property type="component" value="Unassembled WGS sequence"/>
</dbReference>
<reference evidence="6" key="2">
    <citation type="submission" date="2021-04" db="EMBL/GenBank/DDBJ databases">
        <authorList>
            <person name="Podell S."/>
        </authorList>
    </citation>
    <scope>NUCLEOTIDE SEQUENCE</scope>
    <source>
        <strain evidence="6">Hildebrandi</strain>
    </source>
</reference>
<evidence type="ECO:0000256" key="4">
    <source>
        <dbReference type="ARBA" id="ARBA00022842"/>
    </source>
</evidence>
<dbReference type="InterPro" id="IPR004469">
    <property type="entry name" value="PSP"/>
</dbReference>
<protein>
    <submittedName>
        <fullName evidence="6">D-3-phosphoglycerate dehydrogenase</fullName>
    </submittedName>
</protein>
<comment type="caution">
    <text evidence="6">The sequence shown here is derived from an EMBL/GenBank/DDBJ whole genome shotgun (WGS) entry which is preliminary data.</text>
</comment>
<reference evidence="6" key="1">
    <citation type="journal article" date="2021" name="Sci. Rep.">
        <title>Diploid genomic architecture of Nitzschia inconspicua, an elite biomass production diatom.</title>
        <authorList>
            <person name="Oliver A."/>
            <person name="Podell S."/>
            <person name="Pinowska A."/>
            <person name="Traller J.C."/>
            <person name="Smith S.R."/>
            <person name="McClure R."/>
            <person name="Beliaev A."/>
            <person name="Bohutskyi P."/>
            <person name="Hill E.A."/>
            <person name="Rabines A."/>
            <person name="Zheng H."/>
            <person name="Allen L.Z."/>
            <person name="Kuo A."/>
            <person name="Grigoriev I.V."/>
            <person name="Allen A.E."/>
            <person name="Hazlebeck D."/>
            <person name="Allen E.E."/>
        </authorList>
    </citation>
    <scope>NUCLEOTIDE SEQUENCE</scope>
    <source>
        <strain evidence="6">Hildebrandi</strain>
    </source>
</reference>
<gene>
    <name evidence="6" type="ORF">IV203_028081</name>
</gene>
<keyword evidence="4" id="KW-0460">Magnesium</keyword>
<evidence type="ECO:0000313" key="6">
    <source>
        <dbReference type="EMBL" id="KAG7370335.1"/>
    </source>
</evidence>
<dbReference type="CDD" id="cd04309">
    <property type="entry name" value="HAD_PSP_eu"/>
    <property type="match status" value="1"/>
</dbReference>
<dbReference type="GO" id="GO:0000287">
    <property type="term" value="F:magnesium ion binding"/>
    <property type="evidence" value="ECO:0007669"/>
    <property type="project" value="TreeGrafter"/>
</dbReference>
<dbReference type="PANTHER" id="PTHR43344">
    <property type="entry name" value="PHOSPHOSERINE PHOSPHATASE"/>
    <property type="match status" value="1"/>
</dbReference>
<dbReference type="EMBL" id="JAGRRH010000005">
    <property type="protein sequence ID" value="KAG7370335.1"/>
    <property type="molecule type" value="Genomic_DNA"/>
</dbReference>
<dbReference type="AlphaFoldDB" id="A0A9K3LYW7"/>
<keyword evidence="2" id="KW-0479">Metal-binding</keyword>
<dbReference type="OrthoDB" id="27226at2759"/>
<name>A0A9K3LYW7_9STRA</name>
<evidence type="ECO:0000256" key="5">
    <source>
        <dbReference type="PIRSR" id="PIRSR604469-1"/>
    </source>
</evidence>
<dbReference type="GO" id="GO:0036424">
    <property type="term" value="F:L-phosphoserine phosphatase activity"/>
    <property type="evidence" value="ECO:0007669"/>
    <property type="project" value="InterPro"/>
</dbReference>
<dbReference type="NCBIfam" id="TIGR01488">
    <property type="entry name" value="HAD-SF-IB"/>
    <property type="match status" value="1"/>
</dbReference>
<dbReference type="GO" id="GO:0006564">
    <property type="term" value="P:L-serine biosynthetic process"/>
    <property type="evidence" value="ECO:0007669"/>
    <property type="project" value="InterPro"/>
</dbReference>
<sequence length="304" mass="33010">MLSKTCATVAFRFSSQRTAFVAASSSFGKFGSGGGLCRFASAAAAPMDNNNNATTTVSPESLLEHFQTTTKSSNNSMIGNNVGDAMYALYKADAVCFDVDSTVIAEEGIDVLADYLGKGEQVAALTKQAMEGGMKFQDALQQRLELLQPSQQSILQLLQEQPLQLTPNIDTLMNALQSKQVDIWLVSGGFRIMIEPVASLLNISKHNIVANTILFDEVGNYNGFDKTEPTSADMGKPKALQQIQTQHNYRCMVMVGDGATDAQAKPPAQAFIGFGGVIERQAVKEKADWFVTDFMDMVHIIEQR</sequence>
<dbReference type="InterPro" id="IPR050582">
    <property type="entry name" value="HAD-like_SerB"/>
</dbReference>
<evidence type="ECO:0000256" key="1">
    <source>
        <dbReference type="ARBA" id="ARBA00022605"/>
    </source>
</evidence>
<dbReference type="Pfam" id="PF00702">
    <property type="entry name" value="Hydrolase"/>
    <property type="match status" value="1"/>
</dbReference>
<evidence type="ECO:0000256" key="3">
    <source>
        <dbReference type="ARBA" id="ARBA00022801"/>
    </source>
</evidence>